<dbReference type="CDD" id="cd00167">
    <property type="entry name" value="SANT"/>
    <property type="match status" value="1"/>
</dbReference>
<evidence type="ECO:0000256" key="1">
    <source>
        <dbReference type="SAM" id="MobiDB-lite"/>
    </source>
</evidence>
<keyword evidence="4" id="KW-1185">Reference proteome</keyword>
<feature type="region of interest" description="Disordered" evidence="1">
    <location>
        <begin position="152"/>
        <end position="187"/>
    </location>
</feature>
<dbReference type="Proteomes" id="UP001271007">
    <property type="component" value="Unassembled WGS sequence"/>
</dbReference>
<accession>A0AAJ0GIV3</accession>
<feature type="compositionally biased region" description="Basic residues" evidence="1">
    <location>
        <begin position="159"/>
        <end position="174"/>
    </location>
</feature>
<dbReference type="InterPro" id="IPR009057">
    <property type="entry name" value="Homeodomain-like_sf"/>
</dbReference>
<feature type="region of interest" description="Disordered" evidence="1">
    <location>
        <begin position="1"/>
        <end position="107"/>
    </location>
</feature>
<feature type="compositionally biased region" description="Basic and acidic residues" evidence="1">
    <location>
        <begin position="175"/>
        <end position="187"/>
    </location>
</feature>
<name>A0AAJ0GIV3_9PEZI</name>
<reference evidence="3" key="1">
    <citation type="submission" date="2023-04" db="EMBL/GenBank/DDBJ databases">
        <title>Black Yeasts Isolated from many extreme environments.</title>
        <authorList>
            <person name="Coleine C."/>
            <person name="Stajich J.E."/>
            <person name="Selbmann L."/>
        </authorList>
    </citation>
    <scope>NUCLEOTIDE SEQUENCE</scope>
    <source>
        <strain evidence="3">CCFEE 5312</strain>
    </source>
</reference>
<dbReference type="AlphaFoldDB" id="A0AAJ0GIV3"/>
<evidence type="ECO:0000259" key="2">
    <source>
        <dbReference type="SMART" id="SM00717"/>
    </source>
</evidence>
<evidence type="ECO:0000313" key="3">
    <source>
        <dbReference type="EMBL" id="KAK3058462.1"/>
    </source>
</evidence>
<comment type="caution">
    <text evidence="3">The sequence shown here is derived from an EMBL/GenBank/DDBJ whole genome shotgun (WGS) entry which is preliminary data.</text>
</comment>
<feature type="domain" description="Myb-like" evidence="2">
    <location>
        <begin position="130"/>
        <end position="175"/>
    </location>
</feature>
<feature type="compositionally biased region" description="Low complexity" evidence="1">
    <location>
        <begin position="361"/>
        <end position="371"/>
    </location>
</feature>
<sequence>MSNINQVRDSCQPRGLQFAQAAQDLPQGQGSGGSRTSSHSNPTRVAEVVDSAGDSNDEMAEGYIGPQDRGPGFGSTDPITPQQSSAAKGKGRLPDDPHGLRGSFYKKNIKPVGDLSKFAEPESENMAPRHNEPWTDEERDLLQQLVAQSQTSQQIAQRLGRKLGSIRHARSRLKPNKEKPNKEKPSKEEIFNSIGDMRFQGVGIKGIAYQTGQTQKEIQRAELMAGAEPEPWSQERLEKLWDMRVNQDMHWNFVEGSFPGRSKIAMMSQLRKMATDKGFPCLADAYADAKQRNFGLQRAVDHVASTSSGLASLTVTSGPLPQIMTEKASDRSPDLAITETPPASDWLLSAQERIERRQRSSRSILSLPIAPMSGSRPGDAHQQHGVPKNDPNQQTFAPNTQIKNGVVTKVVPWTPAEEDLLIRLKETQGLNRDAIFPRFPKRTPPAIKAKYQLMLSKRAKQHSSLQLGATSSDTLEPDLEDEWQDNSEQQAYDDDEPVSTTSAMLGGLTVMGSAMPCNHGGWNDQEFAFPALHNTQSFFGQFQSGDMLGNMNTTIDANAGIEYGLYPHDASSTHLPSDGAGSGFIGLPNEAGNSSLVSQDPHHAYESAPSTIPPPLAPQRKLNLQHIPRDREEFRRLVNTDCDRVFDLLKSAAQPTTGNTGIRNGSFTRIDCAGKTGCSTSPFRTK</sequence>
<proteinExistence type="predicted"/>
<evidence type="ECO:0000313" key="4">
    <source>
        <dbReference type="Proteomes" id="UP001271007"/>
    </source>
</evidence>
<organism evidence="3 4">
    <name type="scientific">Extremus antarcticus</name>
    <dbReference type="NCBI Taxonomy" id="702011"/>
    <lineage>
        <taxon>Eukaryota</taxon>
        <taxon>Fungi</taxon>
        <taxon>Dikarya</taxon>
        <taxon>Ascomycota</taxon>
        <taxon>Pezizomycotina</taxon>
        <taxon>Dothideomycetes</taxon>
        <taxon>Dothideomycetidae</taxon>
        <taxon>Mycosphaerellales</taxon>
        <taxon>Extremaceae</taxon>
        <taxon>Extremus</taxon>
    </lineage>
</organism>
<feature type="domain" description="Myb-like" evidence="2">
    <location>
        <begin position="409"/>
        <end position="457"/>
    </location>
</feature>
<dbReference type="Gene3D" id="1.10.10.60">
    <property type="entry name" value="Homeodomain-like"/>
    <property type="match status" value="1"/>
</dbReference>
<dbReference type="SMART" id="SM00717">
    <property type="entry name" value="SANT"/>
    <property type="match status" value="2"/>
</dbReference>
<dbReference type="InterPro" id="IPR001005">
    <property type="entry name" value="SANT/Myb"/>
</dbReference>
<feature type="compositionally biased region" description="Polar residues" evidence="1">
    <location>
        <begin position="77"/>
        <end position="86"/>
    </location>
</feature>
<dbReference type="EMBL" id="JAWDJX010000001">
    <property type="protein sequence ID" value="KAK3058462.1"/>
    <property type="molecule type" value="Genomic_DNA"/>
</dbReference>
<protein>
    <recommendedName>
        <fullName evidence="2">Myb-like domain-containing protein</fullName>
    </recommendedName>
</protein>
<gene>
    <name evidence="3" type="ORF">LTR09_000026</name>
</gene>
<feature type="region of interest" description="Disordered" evidence="1">
    <location>
        <begin position="357"/>
        <end position="401"/>
    </location>
</feature>
<feature type="compositionally biased region" description="Polar residues" evidence="1">
    <location>
        <begin position="390"/>
        <end position="401"/>
    </location>
</feature>
<dbReference type="SUPFAM" id="SSF46689">
    <property type="entry name" value="Homeodomain-like"/>
    <property type="match status" value="1"/>
</dbReference>